<name>A0ABV0JG71_9CYAN</name>
<gene>
    <name evidence="2" type="ORF">NC998_26995</name>
</gene>
<dbReference type="Gene3D" id="3.30.420.10">
    <property type="entry name" value="Ribonuclease H-like superfamily/Ribonuclease H"/>
    <property type="match status" value="1"/>
</dbReference>
<evidence type="ECO:0000313" key="3">
    <source>
        <dbReference type="Proteomes" id="UP001464891"/>
    </source>
</evidence>
<sequence length="182" mass="21201">MGDESGLRSDAQVGRGYAPIGETPEIRLSQKKRVRVNFIASLSNQGSIRFMLYTSKLTEAIFLSFRTRLIAKRERKLFWIVDQHPVHRGQQVQQWLAEHKEQIELFYLPSYSPQLNPVEYLNGDVKQGVHSKPPTRNLAQLKRRLISHLRKLQKLPSRIQEYFEHPFIAYASNKMHPQLLPG</sequence>
<feature type="domain" description="Tc1-like transposase DDE" evidence="1">
    <location>
        <begin position="2"/>
        <end position="141"/>
    </location>
</feature>
<proteinExistence type="predicted"/>
<comment type="caution">
    <text evidence="2">The sequence shown here is derived from an EMBL/GenBank/DDBJ whole genome shotgun (WGS) entry which is preliminary data.</text>
</comment>
<dbReference type="InterPro" id="IPR038717">
    <property type="entry name" value="Tc1-like_DDE_dom"/>
</dbReference>
<dbReference type="PANTHER" id="PTHR46564:SF1">
    <property type="entry name" value="TRANSPOSASE"/>
    <property type="match status" value="1"/>
</dbReference>
<dbReference type="SUPFAM" id="SSF53098">
    <property type="entry name" value="Ribonuclease H-like"/>
    <property type="match status" value="1"/>
</dbReference>
<protein>
    <submittedName>
        <fullName evidence="2">IS630 family transposase</fullName>
    </submittedName>
</protein>
<dbReference type="InterPro" id="IPR036397">
    <property type="entry name" value="RNaseH_sf"/>
</dbReference>
<evidence type="ECO:0000259" key="1">
    <source>
        <dbReference type="Pfam" id="PF13358"/>
    </source>
</evidence>
<dbReference type="NCBIfam" id="NF033545">
    <property type="entry name" value="transpos_IS630"/>
    <property type="match status" value="1"/>
</dbReference>
<accession>A0ABV0JG71</accession>
<dbReference type="Proteomes" id="UP001464891">
    <property type="component" value="Unassembled WGS sequence"/>
</dbReference>
<dbReference type="EMBL" id="JAMPKM010000043">
    <property type="protein sequence ID" value="MEP0820740.1"/>
    <property type="molecule type" value="Genomic_DNA"/>
</dbReference>
<organism evidence="2 3">
    <name type="scientific">Trichocoleus desertorum GB2-A4</name>
    <dbReference type="NCBI Taxonomy" id="2933944"/>
    <lineage>
        <taxon>Bacteria</taxon>
        <taxon>Bacillati</taxon>
        <taxon>Cyanobacteriota</taxon>
        <taxon>Cyanophyceae</taxon>
        <taxon>Leptolyngbyales</taxon>
        <taxon>Trichocoleusaceae</taxon>
        <taxon>Trichocoleus</taxon>
    </lineage>
</organism>
<keyword evidence="3" id="KW-1185">Reference proteome</keyword>
<evidence type="ECO:0000313" key="2">
    <source>
        <dbReference type="EMBL" id="MEP0820740.1"/>
    </source>
</evidence>
<dbReference type="InterPro" id="IPR012337">
    <property type="entry name" value="RNaseH-like_sf"/>
</dbReference>
<dbReference type="InterPro" id="IPR047655">
    <property type="entry name" value="Transpos_IS630-like"/>
</dbReference>
<reference evidence="2 3" key="1">
    <citation type="submission" date="2022-04" db="EMBL/GenBank/DDBJ databases">
        <title>Positive selection, recombination, and allopatry shape intraspecific diversity of widespread and dominant cyanobacteria.</title>
        <authorList>
            <person name="Wei J."/>
            <person name="Shu W."/>
            <person name="Hu C."/>
        </authorList>
    </citation>
    <scope>NUCLEOTIDE SEQUENCE [LARGE SCALE GENOMIC DNA]</scope>
    <source>
        <strain evidence="2 3">GB2-A4</strain>
    </source>
</reference>
<dbReference type="Pfam" id="PF13358">
    <property type="entry name" value="DDE_3"/>
    <property type="match status" value="1"/>
</dbReference>
<dbReference type="RefSeq" id="WP_242017121.1">
    <property type="nucleotide sequence ID" value="NZ_JAMPKM010000043.1"/>
</dbReference>
<dbReference type="PANTHER" id="PTHR46564">
    <property type="entry name" value="TRANSPOSASE"/>
    <property type="match status" value="1"/>
</dbReference>